<evidence type="ECO:0000256" key="3">
    <source>
        <dbReference type="ARBA" id="ARBA00022692"/>
    </source>
</evidence>
<evidence type="ECO:0000256" key="4">
    <source>
        <dbReference type="ARBA" id="ARBA00022989"/>
    </source>
</evidence>
<evidence type="ECO:0000313" key="7">
    <source>
        <dbReference type="EMBL" id="CAG9333391.1"/>
    </source>
</evidence>
<comment type="caution">
    <text evidence="7">The sequence shown here is derived from an EMBL/GenBank/DDBJ whole genome shotgun (WGS) entry which is preliminary data.</text>
</comment>
<protein>
    <submittedName>
        <fullName evidence="7">Uncharacterized protein</fullName>
    </submittedName>
</protein>
<comment type="similarity">
    <text evidence="2 6">Belongs to the peroxisomal membrane protein PXMP2/4 family.</text>
</comment>
<evidence type="ECO:0000256" key="6">
    <source>
        <dbReference type="RuleBase" id="RU363053"/>
    </source>
</evidence>
<dbReference type="EMBL" id="CAJZBQ010000056">
    <property type="protein sequence ID" value="CAG9333391.1"/>
    <property type="molecule type" value="Genomic_DNA"/>
</dbReference>
<name>A0AAU9KCQ6_9CILI</name>
<comment type="subcellular location">
    <subcellularLocation>
        <location evidence="1">Membrane</location>
        <topology evidence="1">Multi-pass membrane protein</topology>
    </subcellularLocation>
</comment>
<dbReference type="GO" id="GO:0016020">
    <property type="term" value="C:membrane"/>
    <property type="evidence" value="ECO:0007669"/>
    <property type="project" value="UniProtKB-SubCell"/>
</dbReference>
<feature type="transmembrane region" description="Helical" evidence="6">
    <location>
        <begin position="142"/>
        <end position="170"/>
    </location>
</feature>
<gene>
    <name evidence="7" type="ORF">BSTOLATCC_MIC58204</name>
</gene>
<dbReference type="GO" id="GO:0005737">
    <property type="term" value="C:cytoplasm"/>
    <property type="evidence" value="ECO:0007669"/>
    <property type="project" value="TreeGrafter"/>
</dbReference>
<dbReference type="AlphaFoldDB" id="A0AAU9KCQ6"/>
<reference evidence="7" key="1">
    <citation type="submission" date="2021-09" db="EMBL/GenBank/DDBJ databases">
        <authorList>
            <consortium name="AG Swart"/>
            <person name="Singh M."/>
            <person name="Singh A."/>
            <person name="Seah K."/>
            <person name="Emmerich C."/>
        </authorList>
    </citation>
    <scope>NUCLEOTIDE SEQUENCE</scope>
    <source>
        <strain evidence="7">ATCC30299</strain>
    </source>
</reference>
<keyword evidence="4 6" id="KW-1133">Transmembrane helix</keyword>
<dbReference type="Proteomes" id="UP001162131">
    <property type="component" value="Unassembled WGS sequence"/>
</dbReference>
<accession>A0AAU9KCQ6</accession>
<evidence type="ECO:0000256" key="2">
    <source>
        <dbReference type="ARBA" id="ARBA00006824"/>
    </source>
</evidence>
<evidence type="ECO:0000256" key="1">
    <source>
        <dbReference type="ARBA" id="ARBA00004141"/>
    </source>
</evidence>
<keyword evidence="5 6" id="KW-0472">Membrane</keyword>
<organism evidence="7 8">
    <name type="scientific">Blepharisma stoltei</name>
    <dbReference type="NCBI Taxonomy" id="1481888"/>
    <lineage>
        <taxon>Eukaryota</taxon>
        <taxon>Sar</taxon>
        <taxon>Alveolata</taxon>
        <taxon>Ciliophora</taxon>
        <taxon>Postciliodesmatophora</taxon>
        <taxon>Heterotrichea</taxon>
        <taxon>Heterotrichida</taxon>
        <taxon>Blepharismidae</taxon>
        <taxon>Blepharisma</taxon>
    </lineage>
</organism>
<proteinExistence type="inferred from homology"/>
<dbReference type="InterPro" id="IPR007248">
    <property type="entry name" value="Mpv17_PMP22"/>
</dbReference>
<evidence type="ECO:0000313" key="8">
    <source>
        <dbReference type="Proteomes" id="UP001162131"/>
    </source>
</evidence>
<dbReference type="PANTHER" id="PTHR11266">
    <property type="entry name" value="PEROXISOMAL MEMBRANE PROTEIN 2, PXMP2 MPV17"/>
    <property type="match status" value="1"/>
</dbReference>
<feature type="transmembrane region" description="Helical" evidence="6">
    <location>
        <begin position="101"/>
        <end position="121"/>
    </location>
</feature>
<dbReference type="PANTHER" id="PTHR11266:SF17">
    <property type="entry name" value="PROTEIN MPV17"/>
    <property type="match status" value="1"/>
</dbReference>
<dbReference type="Pfam" id="PF04117">
    <property type="entry name" value="Mpv17_PMP22"/>
    <property type="match status" value="1"/>
</dbReference>
<keyword evidence="8" id="KW-1185">Reference proteome</keyword>
<keyword evidence="3 6" id="KW-0812">Transmembrane</keyword>
<feature type="transmembrane region" description="Helical" evidence="6">
    <location>
        <begin position="59"/>
        <end position="81"/>
    </location>
</feature>
<evidence type="ECO:0000256" key="5">
    <source>
        <dbReference type="ARBA" id="ARBA00023136"/>
    </source>
</evidence>
<sequence>MAKFLSFYNRSLNARPLLTKSISTFCTVGLGDALSQYIESKIHNRPFIQNFDFTRYLKLSLFGGFYLGPILHNWYGLLAVLFPQKGVVSTVKKVFLDQTLFSSFVICSFFTAVPLMNNAGLSAGVTKIKEDFWEALKMNWRIWPLAMVINFNFVPLHFQVLFVNFVALFWNSYLSYVTNLKK</sequence>